<organism evidence="1 2">
    <name type="scientific">Negadavirga shengliensis</name>
    <dbReference type="NCBI Taxonomy" id="1389218"/>
    <lineage>
        <taxon>Bacteria</taxon>
        <taxon>Pseudomonadati</taxon>
        <taxon>Bacteroidota</taxon>
        <taxon>Cytophagia</taxon>
        <taxon>Cytophagales</taxon>
        <taxon>Cyclobacteriaceae</taxon>
        <taxon>Negadavirga</taxon>
    </lineage>
</organism>
<protein>
    <submittedName>
        <fullName evidence="1">Nucleotidyltransferase substrate binding protein</fullName>
    </submittedName>
</protein>
<gene>
    <name evidence="1" type="ORF">ACFPFU_15270</name>
</gene>
<evidence type="ECO:0000313" key="2">
    <source>
        <dbReference type="Proteomes" id="UP001595818"/>
    </source>
</evidence>
<dbReference type="SUPFAM" id="SSF81593">
    <property type="entry name" value="Nucleotidyltransferase substrate binding subunit/domain"/>
    <property type="match status" value="1"/>
</dbReference>
<reference evidence="2" key="1">
    <citation type="journal article" date="2019" name="Int. J. Syst. Evol. Microbiol.">
        <title>The Global Catalogue of Microorganisms (GCM) 10K type strain sequencing project: providing services to taxonomists for standard genome sequencing and annotation.</title>
        <authorList>
            <consortium name="The Broad Institute Genomics Platform"/>
            <consortium name="The Broad Institute Genome Sequencing Center for Infectious Disease"/>
            <person name="Wu L."/>
            <person name="Ma J."/>
        </authorList>
    </citation>
    <scope>NUCLEOTIDE SEQUENCE [LARGE SCALE GENOMIC DNA]</scope>
    <source>
        <strain evidence="2">CGMCC 4.7466</strain>
    </source>
</reference>
<dbReference type="EMBL" id="JBHSJJ010000008">
    <property type="protein sequence ID" value="MFC4873058.1"/>
    <property type="molecule type" value="Genomic_DNA"/>
</dbReference>
<accession>A0ABV9T379</accession>
<dbReference type="Gene3D" id="1.20.120.330">
    <property type="entry name" value="Nucleotidyltransferases domain 2"/>
    <property type="match status" value="1"/>
</dbReference>
<evidence type="ECO:0000313" key="1">
    <source>
        <dbReference type="EMBL" id="MFC4873058.1"/>
    </source>
</evidence>
<keyword evidence="2" id="KW-1185">Reference proteome</keyword>
<sequence>MTKPEINCEKCFGDFKESLAELKDLIQEGKSRGMNDKLKAKMVRSFELTHDLAINTIGEYFKKQGRPPFSGSRDATVEAFNEDLIDNGQGWLDMIIFRIKYNPLYPGDYLEALTESILVKFVHLLENFEAHMERKLEEDL</sequence>
<name>A0ABV9T379_9BACT</name>
<dbReference type="RefSeq" id="WP_377065638.1">
    <property type="nucleotide sequence ID" value="NZ_JBHSJJ010000008.1"/>
</dbReference>
<dbReference type="Pfam" id="PF08780">
    <property type="entry name" value="NTase_sub_bind"/>
    <property type="match status" value="1"/>
</dbReference>
<dbReference type="Proteomes" id="UP001595818">
    <property type="component" value="Unassembled WGS sequence"/>
</dbReference>
<dbReference type="InterPro" id="IPR010235">
    <property type="entry name" value="HepT"/>
</dbReference>
<proteinExistence type="predicted"/>
<comment type="caution">
    <text evidence="1">The sequence shown here is derived from an EMBL/GenBank/DDBJ whole genome shotgun (WGS) entry which is preliminary data.</text>
</comment>